<dbReference type="AlphaFoldDB" id="A0A1Y1HUV9"/>
<protein>
    <submittedName>
        <fullName evidence="3">Uncharacterized protein</fullName>
    </submittedName>
</protein>
<keyword evidence="1" id="KW-0175">Coiled coil</keyword>
<gene>
    <name evidence="3" type="ORF">KFL_000340400</name>
</gene>
<dbReference type="OrthoDB" id="1897584at2759"/>
<name>A0A1Y1HUV9_KLENI</name>
<keyword evidence="4" id="KW-1185">Reference proteome</keyword>
<feature type="coiled-coil region" evidence="1">
    <location>
        <begin position="66"/>
        <end position="126"/>
    </location>
</feature>
<evidence type="ECO:0000313" key="4">
    <source>
        <dbReference type="Proteomes" id="UP000054558"/>
    </source>
</evidence>
<organism evidence="3 4">
    <name type="scientific">Klebsormidium nitens</name>
    <name type="common">Green alga</name>
    <name type="synonym">Ulothrix nitens</name>
    <dbReference type="NCBI Taxonomy" id="105231"/>
    <lineage>
        <taxon>Eukaryota</taxon>
        <taxon>Viridiplantae</taxon>
        <taxon>Streptophyta</taxon>
        <taxon>Klebsormidiophyceae</taxon>
        <taxon>Klebsormidiales</taxon>
        <taxon>Klebsormidiaceae</taxon>
        <taxon>Klebsormidium</taxon>
    </lineage>
</organism>
<proteinExistence type="predicted"/>
<evidence type="ECO:0000256" key="2">
    <source>
        <dbReference type="SAM" id="MobiDB-lite"/>
    </source>
</evidence>
<sequence length="155" mass="17813">MATEAAGKRTRKDAKEPERVPEKKSKIEDDSQDDFGLSSLTKEVKTAIDAAIVKAGNENSNLRKCVETTRQEREKIVAEYESFKEKLDRKIEQQRRKDKTEYANLQKLCTEKLREAEEILSKQKREAKSISVLRKSLGTILEDSAEGFEDIDFEE</sequence>
<feature type="region of interest" description="Disordered" evidence="2">
    <location>
        <begin position="1"/>
        <end position="36"/>
    </location>
</feature>
<accession>A0A1Y1HUV9</accession>
<dbReference type="OMA" id="CKEKATH"/>
<reference evidence="3 4" key="1">
    <citation type="journal article" date="2014" name="Nat. Commun.">
        <title>Klebsormidium flaccidum genome reveals primary factors for plant terrestrial adaptation.</title>
        <authorList>
            <person name="Hori K."/>
            <person name="Maruyama F."/>
            <person name="Fujisawa T."/>
            <person name="Togashi T."/>
            <person name="Yamamoto N."/>
            <person name="Seo M."/>
            <person name="Sato S."/>
            <person name="Yamada T."/>
            <person name="Mori H."/>
            <person name="Tajima N."/>
            <person name="Moriyama T."/>
            <person name="Ikeuchi M."/>
            <person name="Watanabe M."/>
            <person name="Wada H."/>
            <person name="Kobayashi K."/>
            <person name="Saito M."/>
            <person name="Masuda T."/>
            <person name="Sasaki-Sekimoto Y."/>
            <person name="Mashiguchi K."/>
            <person name="Awai K."/>
            <person name="Shimojima M."/>
            <person name="Masuda S."/>
            <person name="Iwai M."/>
            <person name="Nobusawa T."/>
            <person name="Narise T."/>
            <person name="Kondo S."/>
            <person name="Saito H."/>
            <person name="Sato R."/>
            <person name="Murakawa M."/>
            <person name="Ihara Y."/>
            <person name="Oshima-Yamada Y."/>
            <person name="Ohtaka K."/>
            <person name="Satoh M."/>
            <person name="Sonobe K."/>
            <person name="Ishii M."/>
            <person name="Ohtani R."/>
            <person name="Kanamori-Sato M."/>
            <person name="Honoki R."/>
            <person name="Miyazaki D."/>
            <person name="Mochizuki H."/>
            <person name="Umetsu J."/>
            <person name="Higashi K."/>
            <person name="Shibata D."/>
            <person name="Kamiya Y."/>
            <person name="Sato N."/>
            <person name="Nakamura Y."/>
            <person name="Tabata S."/>
            <person name="Ida S."/>
            <person name="Kurokawa K."/>
            <person name="Ohta H."/>
        </authorList>
    </citation>
    <scope>NUCLEOTIDE SEQUENCE [LARGE SCALE GENOMIC DNA]</scope>
    <source>
        <strain evidence="3 4">NIES-2285</strain>
    </source>
</reference>
<evidence type="ECO:0000256" key="1">
    <source>
        <dbReference type="SAM" id="Coils"/>
    </source>
</evidence>
<feature type="compositionally biased region" description="Basic and acidic residues" evidence="2">
    <location>
        <begin position="13"/>
        <end position="29"/>
    </location>
</feature>
<dbReference type="EMBL" id="DF236983">
    <property type="protein sequence ID" value="GAQ79638.1"/>
    <property type="molecule type" value="Genomic_DNA"/>
</dbReference>
<evidence type="ECO:0000313" key="3">
    <source>
        <dbReference type="EMBL" id="GAQ79638.1"/>
    </source>
</evidence>
<dbReference type="Proteomes" id="UP000054558">
    <property type="component" value="Unassembled WGS sequence"/>
</dbReference>